<feature type="region of interest" description="Disordered" evidence="2">
    <location>
        <begin position="1"/>
        <end position="26"/>
    </location>
</feature>
<reference evidence="3" key="1">
    <citation type="journal article" date="2020" name="Stud. Mycol.">
        <title>101 Dothideomycetes genomes: a test case for predicting lifestyles and emergence of pathogens.</title>
        <authorList>
            <person name="Haridas S."/>
            <person name="Albert R."/>
            <person name="Binder M."/>
            <person name="Bloem J."/>
            <person name="Labutti K."/>
            <person name="Salamov A."/>
            <person name="Andreopoulos B."/>
            <person name="Baker S."/>
            <person name="Barry K."/>
            <person name="Bills G."/>
            <person name="Bluhm B."/>
            <person name="Cannon C."/>
            <person name="Castanera R."/>
            <person name="Culley D."/>
            <person name="Daum C."/>
            <person name="Ezra D."/>
            <person name="Gonzalez J."/>
            <person name="Henrissat B."/>
            <person name="Kuo A."/>
            <person name="Liang C."/>
            <person name="Lipzen A."/>
            <person name="Lutzoni F."/>
            <person name="Magnuson J."/>
            <person name="Mondo S."/>
            <person name="Nolan M."/>
            <person name="Ohm R."/>
            <person name="Pangilinan J."/>
            <person name="Park H.-J."/>
            <person name="Ramirez L."/>
            <person name="Alfaro M."/>
            <person name="Sun H."/>
            <person name="Tritt A."/>
            <person name="Yoshinaga Y."/>
            <person name="Zwiers L.-H."/>
            <person name="Turgeon B."/>
            <person name="Goodwin S."/>
            <person name="Spatafora J."/>
            <person name="Crous P."/>
            <person name="Grigoriev I."/>
        </authorList>
    </citation>
    <scope>NUCLEOTIDE SEQUENCE</scope>
    <source>
        <strain evidence="3">CBS 109.77</strain>
    </source>
</reference>
<accession>A0A6A6X364</accession>
<evidence type="ECO:0000256" key="2">
    <source>
        <dbReference type="SAM" id="MobiDB-lite"/>
    </source>
</evidence>
<organism evidence="3 4">
    <name type="scientific">Melanomma pulvis-pyrius CBS 109.77</name>
    <dbReference type="NCBI Taxonomy" id="1314802"/>
    <lineage>
        <taxon>Eukaryota</taxon>
        <taxon>Fungi</taxon>
        <taxon>Dikarya</taxon>
        <taxon>Ascomycota</taxon>
        <taxon>Pezizomycotina</taxon>
        <taxon>Dothideomycetes</taxon>
        <taxon>Pleosporomycetidae</taxon>
        <taxon>Pleosporales</taxon>
        <taxon>Melanommataceae</taxon>
        <taxon>Melanomma</taxon>
    </lineage>
</organism>
<evidence type="ECO:0000313" key="4">
    <source>
        <dbReference type="Proteomes" id="UP000799757"/>
    </source>
</evidence>
<keyword evidence="4" id="KW-1185">Reference proteome</keyword>
<evidence type="ECO:0000313" key="3">
    <source>
        <dbReference type="EMBL" id="KAF2790367.1"/>
    </source>
</evidence>
<name>A0A6A6X364_9PLEO</name>
<dbReference type="AlphaFoldDB" id="A0A6A6X364"/>
<gene>
    <name evidence="3" type="ORF">K505DRAFT_377574</name>
</gene>
<protein>
    <submittedName>
        <fullName evidence="3">Uncharacterized protein</fullName>
    </submittedName>
</protein>
<sequence>MSATLANHSAIPTPGKSLGDISPFNDSRAYLETDSDEPALEDVLEIAAIETSDITSVPASGPDQDFEMKNVEDQTQRSSQPQHYPPGLETLIQERDALQKDLHSANRCIEDMEETLDYRQKELQLQEKKAAKAEQQFQVCKKDLEKHKEEITRLQQEMEKRTTQWKRKLGERQKGEQAALKQLGDAHNHIFRLQPRRTDITETEAQELFNDLFNSVQRWVCNRLERILDMLEDGKLRTRVYPRDAARKVVQLTSARAMQGFNFDQSDEHFVIAVIMRFLCWSFFSRSFYCPLTMTGEHSDATVFLNRIEQLMRTVPRDGSQCRDWRVEALLAIMQEPGFVERRAHHERQKTIELYNLLEPLVPSADLQELTVSIGRSMVRPAMDLAHRLQLAATVFSLEWTSFNDDLSTGHIGSSTTDFSYFTSLNLKEGGKIVVPPNPADPGSLQTLNMTYLFDVAPGLYSRSPDGEGRAEVKTISKPRVLVDIADDLHAIPKEGPTLLRWIEEESRREARRDNDVTTVPISAGGGDTTKRQSMRNKLSSFRGLRKQNPAG</sequence>
<dbReference type="EMBL" id="MU002078">
    <property type="protein sequence ID" value="KAF2790367.1"/>
    <property type="molecule type" value="Genomic_DNA"/>
</dbReference>
<feature type="coiled-coil region" evidence="1">
    <location>
        <begin position="88"/>
        <end position="164"/>
    </location>
</feature>
<evidence type="ECO:0000256" key="1">
    <source>
        <dbReference type="SAM" id="Coils"/>
    </source>
</evidence>
<dbReference type="Gene3D" id="1.20.920.20">
    <property type="match status" value="1"/>
</dbReference>
<proteinExistence type="predicted"/>
<keyword evidence="1" id="KW-0175">Coiled coil</keyword>
<dbReference type="Proteomes" id="UP000799757">
    <property type="component" value="Unassembled WGS sequence"/>
</dbReference>
<feature type="region of interest" description="Disordered" evidence="2">
    <location>
        <begin position="507"/>
        <end position="552"/>
    </location>
</feature>
<dbReference type="OrthoDB" id="4755094at2759"/>
<feature type="compositionally biased region" description="Basic and acidic residues" evidence="2">
    <location>
        <begin position="507"/>
        <end position="516"/>
    </location>
</feature>